<feature type="domain" description="CobQ/CobB/MinD/ParA nucleotide binding" evidence="1">
    <location>
        <begin position="4"/>
        <end position="174"/>
    </location>
</feature>
<dbReference type="InterPro" id="IPR027417">
    <property type="entry name" value="P-loop_NTPase"/>
</dbReference>
<dbReference type="Gene3D" id="3.40.50.300">
    <property type="entry name" value="P-loop containing nucleotide triphosphate hydrolases"/>
    <property type="match status" value="1"/>
</dbReference>
<dbReference type="RefSeq" id="WP_080800374.1">
    <property type="nucleotide sequence ID" value="NZ_LT828541.1"/>
</dbReference>
<reference evidence="2 3" key="1">
    <citation type="submission" date="2017-03" db="EMBL/GenBank/DDBJ databases">
        <authorList>
            <person name="Afonso C.L."/>
            <person name="Miller P.J."/>
            <person name="Scott M.A."/>
            <person name="Spackman E."/>
            <person name="Goraichik I."/>
            <person name="Dimitrov K.M."/>
            <person name="Suarez D.L."/>
            <person name="Swayne D.E."/>
        </authorList>
    </citation>
    <scope>NUCLEOTIDE SEQUENCE [LARGE SCALE GENOMIC DNA]</scope>
    <source>
        <strain evidence="2">PRJEB14757</strain>
    </source>
</reference>
<evidence type="ECO:0000313" key="3">
    <source>
        <dbReference type="Proteomes" id="UP000191931"/>
    </source>
</evidence>
<dbReference type="PIRSF" id="PIRSF009320">
    <property type="entry name" value="Nuc_binding_HP_1000"/>
    <property type="match status" value="1"/>
</dbReference>
<organism evidence="2 3">
    <name type="scientific">Desulfamplus magnetovallimortis</name>
    <dbReference type="NCBI Taxonomy" id="1246637"/>
    <lineage>
        <taxon>Bacteria</taxon>
        <taxon>Pseudomonadati</taxon>
        <taxon>Thermodesulfobacteriota</taxon>
        <taxon>Desulfobacteria</taxon>
        <taxon>Desulfobacterales</taxon>
        <taxon>Desulfobacteraceae</taxon>
        <taxon>Desulfamplus</taxon>
    </lineage>
</organism>
<gene>
    <name evidence="2" type="ORF">MTBBW1_350031</name>
</gene>
<dbReference type="AlphaFoldDB" id="A0A1W1HGE6"/>
<evidence type="ECO:0000313" key="2">
    <source>
        <dbReference type="EMBL" id="SLM31540.1"/>
    </source>
</evidence>
<dbReference type="PANTHER" id="PTHR13696">
    <property type="entry name" value="P-LOOP CONTAINING NUCLEOSIDE TRIPHOSPHATE HYDROLASE"/>
    <property type="match status" value="1"/>
</dbReference>
<sequence length="209" mass="23389">MNVISLTNQKGGCGKSTIAINLALHLALKKKRVILFDTDPQKSSYDTLKLRKDNLVKVVAVYSNIYQMLEKYEPHYDFALIDTPPHDTENVTISIACSDIVLIPVQDSPLDIKSSRATIDLIGKVKALNQDIKAFFILSRIQPQTTLARELAEILKQRYNASILDTQISNRVAYKYSLIYGKCVSEMFENDPAATEIADLANEVLAILK</sequence>
<protein>
    <submittedName>
        <fullName evidence="2">Putative Plasmid partition protein ParA-like protein</fullName>
    </submittedName>
</protein>
<dbReference type="InterPro" id="IPR048089">
    <property type="entry name" value="McdA"/>
</dbReference>
<dbReference type="STRING" id="1246637.MTBBW1_350031"/>
<dbReference type="CDD" id="cd02042">
    <property type="entry name" value="ParAB_family"/>
    <property type="match status" value="1"/>
</dbReference>
<dbReference type="InterPro" id="IPR002586">
    <property type="entry name" value="CobQ/CobB/MinD/ParA_Nub-bd_dom"/>
</dbReference>
<dbReference type="NCBIfam" id="NF041546">
    <property type="entry name" value="ParA_partition"/>
    <property type="match status" value="1"/>
</dbReference>
<accession>A0A1W1HGE6</accession>
<dbReference type="EMBL" id="FWEV01000276">
    <property type="protein sequence ID" value="SLM31540.1"/>
    <property type="molecule type" value="Genomic_DNA"/>
</dbReference>
<dbReference type="InterPro" id="IPR050678">
    <property type="entry name" value="DNA_Partitioning_ATPase"/>
</dbReference>
<dbReference type="OrthoDB" id="13869at2"/>
<dbReference type="SUPFAM" id="SSF52540">
    <property type="entry name" value="P-loop containing nucleoside triphosphate hydrolases"/>
    <property type="match status" value="1"/>
</dbReference>
<keyword evidence="3" id="KW-1185">Reference proteome</keyword>
<name>A0A1W1HGE6_9BACT</name>
<proteinExistence type="predicted"/>
<dbReference type="PANTHER" id="PTHR13696:SF96">
    <property type="entry name" value="COBQ_COBB_MIND_PARA NUCLEOTIDE BINDING DOMAIN-CONTAINING PROTEIN"/>
    <property type="match status" value="1"/>
</dbReference>
<evidence type="ECO:0000259" key="1">
    <source>
        <dbReference type="Pfam" id="PF01656"/>
    </source>
</evidence>
<dbReference type="Pfam" id="PF01656">
    <property type="entry name" value="CbiA"/>
    <property type="match status" value="1"/>
</dbReference>
<dbReference type="Proteomes" id="UP000191931">
    <property type="component" value="Unassembled WGS sequence"/>
</dbReference>